<comment type="caution">
    <text evidence="2">The sequence shown here is derived from an EMBL/GenBank/DDBJ whole genome shotgun (WGS) entry which is preliminary data.</text>
</comment>
<keyword evidence="3" id="KW-1185">Reference proteome</keyword>
<dbReference type="PANTHER" id="PTHR34883:SF4">
    <property type="entry name" value="CUPREDOXIN"/>
    <property type="match status" value="1"/>
</dbReference>
<reference evidence="2 3" key="1">
    <citation type="submission" date="2018-12" db="EMBL/GenBank/DDBJ databases">
        <title>Draft genome sequence of Xylaria grammica IHI A82.</title>
        <authorList>
            <person name="Buettner E."/>
            <person name="Kellner H."/>
        </authorList>
    </citation>
    <scope>NUCLEOTIDE SEQUENCE [LARGE SCALE GENOMIC DNA]</scope>
    <source>
        <strain evidence="2 3">IHI A82</strain>
    </source>
</reference>
<dbReference type="STRING" id="363999.A0A439DAY2"/>
<gene>
    <name evidence="2" type="ORF">EKO27_g3535</name>
</gene>
<dbReference type="EMBL" id="RYZI01000076">
    <property type="protein sequence ID" value="RWA11552.1"/>
    <property type="molecule type" value="Genomic_DNA"/>
</dbReference>
<evidence type="ECO:0008006" key="4">
    <source>
        <dbReference type="Google" id="ProtNLM"/>
    </source>
</evidence>
<feature type="region of interest" description="Disordered" evidence="1">
    <location>
        <begin position="1"/>
        <end position="24"/>
    </location>
</feature>
<dbReference type="PANTHER" id="PTHR34883">
    <property type="entry name" value="SERINE-RICH PROTEIN, PUTATIVE-RELATED-RELATED"/>
    <property type="match status" value="1"/>
</dbReference>
<evidence type="ECO:0000313" key="3">
    <source>
        <dbReference type="Proteomes" id="UP000286045"/>
    </source>
</evidence>
<accession>A0A439DAY2</accession>
<dbReference type="CDD" id="cd00920">
    <property type="entry name" value="Cupredoxin"/>
    <property type="match status" value="1"/>
</dbReference>
<sequence>MQNTTKTILSRLLTPGQGPSPAALHTTATSRAAIRQSASLRRTSVRSQSKPSFYLDAAQAFFASLYQGLGSDADSPEMGFSLRPDRNGPLALFRDHLLKRSGPWLRRSENVYPVEARNGHLQRLPGGNGLAIEAASTQIIIVWVNNGGGAATSTVQEAITVTQTVTAGASETTVGTATIPAGETSTVVGAGATHSVQVGGSAGLAYSPSEIQAAVGDMVIFTFMSANHTVTQSTFAAPCDKMENGMDSGFVPNKDNAVVPPPQVAFQVTGTEPQWFYCKQTGHCGKGMTFSINPTAEKTQALFQAMAIAQKGQGAGSAITGNATSSAIASDVAATSVASATSVAGGATETGSAGGAIQTGTGELQAGACICAVTCGAGSFPAAAVQGINNFGGIPGSIPASMAEVF</sequence>
<protein>
    <recommendedName>
        <fullName evidence="4">Phytocyanin domain-containing protein</fullName>
    </recommendedName>
</protein>
<dbReference type="SUPFAM" id="SSF49503">
    <property type="entry name" value="Cupredoxins"/>
    <property type="match status" value="1"/>
</dbReference>
<evidence type="ECO:0000313" key="2">
    <source>
        <dbReference type="EMBL" id="RWA11552.1"/>
    </source>
</evidence>
<organism evidence="2 3">
    <name type="scientific">Xylaria grammica</name>
    <dbReference type="NCBI Taxonomy" id="363999"/>
    <lineage>
        <taxon>Eukaryota</taxon>
        <taxon>Fungi</taxon>
        <taxon>Dikarya</taxon>
        <taxon>Ascomycota</taxon>
        <taxon>Pezizomycotina</taxon>
        <taxon>Sordariomycetes</taxon>
        <taxon>Xylariomycetidae</taxon>
        <taxon>Xylariales</taxon>
        <taxon>Xylariaceae</taxon>
        <taxon>Xylaria</taxon>
    </lineage>
</organism>
<dbReference type="Gene3D" id="2.60.40.420">
    <property type="entry name" value="Cupredoxins - blue copper proteins"/>
    <property type="match status" value="1"/>
</dbReference>
<name>A0A439DAY2_9PEZI</name>
<dbReference type="Proteomes" id="UP000286045">
    <property type="component" value="Unassembled WGS sequence"/>
</dbReference>
<proteinExistence type="predicted"/>
<evidence type="ECO:0000256" key="1">
    <source>
        <dbReference type="SAM" id="MobiDB-lite"/>
    </source>
</evidence>
<dbReference type="InterPro" id="IPR008972">
    <property type="entry name" value="Cupredoxin"/>
</dbReference>
<dbReference type="AlphaFoldDB" id="A0A439DAY2"/>
<dbReference type="InterPro" id="IPR052953">
    <property type="entry name" value="Ser-rich/MCO-related"/>
</dbReference>